<dbReference type="AlphaFoldDB" id="A0AAN9DUI9"/>
<dbReference type="EMBL" id="JAYWIO010000036">
    <property type="protein sequence ID" value="KAK7236545.1"/>
    <property type="molecule type" value="Genomic_DNA"/>
</dbReference>
<name>A0AAN9DUI9_CROPI</name>
<organism evidence="2 3">
    <name type="scientific">Crotalaria pallida</name>
    <name type="common">Smooth rattlebox</name>
    <name type="synonym">Crotalaria striata</name>
    <dbReference type="NCBI Taxonomy" id="3830"/>
    <lineage>
        <taxon>Eukaryota</taxon>
        <taxon>Viridiplantae</taxon>
        <taxon>Streptophyta</taxon>
        <taxon>Embryophyta</taxon>
        <taxon>Tracheophyta</taxon>
        <taxon>Spermatophyta</taxon>
        <taxon>Magnoliopsida</taxon>
        <taxon>eudicotyledons</taxon>
        <taxon>Gunneridae</taxon>
        <taxon>Pentapetalae</taxon>
        <taxon>rosids</taxon>
        <taxon>fabids</taxon>
        <taxon>Fabales</taxon>
        <taxon>Fabaceae</taxon>
        <taxon>Papilionoideae</taxon>
        <taxon>50 kb inversion clade</taxon>
        <taxon>genistoids sensu lato</taxon>
        <taxon>core genistoids</taxon>
        <taxon>Crotalarieae</taxon>
        <taxon>Crotalaria</taxon>
    </lineage>
</organism>
<feature type="compositionally biased region" description="Low complexity" evidence="1">
    <location>
        <begin position="191"/>
        <end position="205"/>
    </location>
</feature>
<evidence type="ECO:0000313" key="3">
    <source>
        <dbReference type="Proteomes" id="UP001372338"/>
    </source>
</evidence>
<evidence type="ECO:0000313" key="2">
    <source>
        <dbReference type="EMBL" id="KAK7236545.1"/>
    </source>
</evidence>
<sequence>MEPQIGGWKDTTNFTVATLDGRLRDRVLGYQTKAVPMPYLGTLGIMDEGRPGMLPSLNVKTSVPTLSALDSEARVSWSVHRRRKASHSEISVKGEALIAVVLFAPPVTPKSTWSLCRPVRESPSALSGRARILMSGFPLKVVTLCIRRNSFEFGNIVQFIVQSHLSGDGVVLLSKELLESSEESKKVKYNSTSGSPGSTATSPNL</sequence>
<comment type="caution">
    <text evidence="2">The sequence shown here is derived from an EMBL/GenBank/DDBJ whole genome shotgun (WGS) entry which is preliminary data.</text>
</comment>
<evidence type="ECO:0000256" key="1">
    <source>
        <dbReference type="SAM" id="MobiDB-lite"/>
    </source>
</evidence>
<proteinExistence type="predicted"/>
<keyword evidence="3" id="KW-1185">Reference proteome</keyword>
<feature type="region of interest" description="Disordered" evidence="1">
    <location>
        <begin position="182"/>
        <end position="205"/>
    </location>
</feature>
<gene>
    <name evidence="2" type="ORF">RIF29_45412</name>
</gene>
<dbReference type="Proteomes" id="UP001372338">
    <property type="component" value="Unassembled WGS sequence"/>
</dbReference>
<protein>
    <submittedName>
        <fullName evidence="2">Uncharacterized protein</fullName>
    </submittedName>
</protein>
<accession>A0AAN9DUI9</accession>
<reference evidence="2 3" key="1">
    <citation type="submission" date="2024-01" db="EMBL/GenBank/DDBJ databases">
        <title>The genomes of 5 underutilized Papilionoideae crops provide insights into root nodulation and disease resistanc.</title>
        <authorList>
            <person name="Yuan L."/>
        </authorList>
    </citation>
    <scope>NUCLEOTIDE SEQUENCE [LARGE SCALE GENOMIC DNA]</scope>
    <source>
        <strain evidence="2">ZHUSHIDOU_FW_LH</strain>
        <tissue evidence="2">Leaf</tissue>
    </source>
</reference>